<dbReference type="Proteomes" id="UP000273119">
    <property type="component" value="Unassembled WGS sequence"/>
</dbReference>
<dbReference type="RefSeq" id="WP_121485009.1">
    <property type="nucleotide sequence ID" value="NZ_QQXL01000004.1"/>
</dbReference>
<feature type="region of interest" description="Disordered" evidence="1">
    <location>
        <begin position="164"/>
        <end position="246"/>
    </location>
</feature>
<gene>
    <name evidence="2" type="ORF">DWQ67_07640</name>
</gene>
<dbReference type="InterPro" id="IPR046561">
    <property type="entry name" value="DUF6716"/>
</dbReference>
<name>A0A496PIN1_9MICC</name>
<dbReference type="EMBL" id="QQXL01000004">
    <property type="protein sequence ID" value="RKW70356.1"/>
    <property type="molecule type" value="Genomic_DNA"/>
</dbReference>
<dbReference type="AlphaFoldDB" id="A0A496PIN1"/>
<feature type="compositionally biased region" description="Low complexity" evidence="1">
    <location>
        <begin position="209"/>
        <end position="238"/>
    </location>
</feature>
<comment type="caution">
    <text evidence="2">The sequence shown here is derived from an EMBL/GenBank/DDBJ whole genome shotgun (WGS) entry which is preliminary data.</text>
</comment>
<keyword evidence="3" id="KW-1185">Reference proteome</keyword>
<proteinExistence type="predicted"/>
<sequence length="499" mass="52950">MTGTILAIADSDSYLKYAVHFLEHLPQWRRQVMVVRSPVQPTSVQTRSALEGTFLQGRPPAVLPLKRLESNANPAPDVVLVAATGPVAREVLLQWSSGPKRPALVTALPGIALPATRRALAFRELCDLFLVHSVAEAEEFARLGTEAAEAAGVSLLMPDDAGAALAFPDPELPGDDGPDPADAPEVVAQLDAAPSAGSIAGPTTPPSTSPAATSAARGAHGGAAAATPAAPAPSAGPSDDLPMETELVPPPMALARLPMLRHQSPPPAVTQPLHRLVFAAQAKMPFLAPERRQVLLSLARTAREQPDVRVIMKLRAHRGEPQTHRERFPYDTLWDELVQEGLVRGDELVWEAGPLAPLLTPGTGLVTVSSTAAIEAVDRGLPVAILNDFGVDRNLLNAMFEGSGLLTSLEQVAQLRLATADPEWARSNYFHDAEAVATSGWPEVAAALDELAERARAGELSVDPAVAARARTRAWRARLRTRLPQPVLRASQLLRSVTG</sequence>
<protein>
    <recommendedName>
        <fullName evidence="4">Glycosyltransferase family 1 protein</fullName>
    </recommendedName>
</protein>
<evidence type="ECO:0000256" key="1">
    <source>
        <dbReference type="SAM" id="MobiDB-lite"/>
    </source>
</evidence>
<evidence type="ECO:0008006" key="4">
    <source>
        <dbReference type="Google" id="ProtNLM"/>
    </source>
</evidence>
<organism evidence="2 3">
    <name type="scientific">Galactobacter caseinivorans</name>
    <dbReference type="NCBI Taxonomy" id="2676123"/>
    <lineage>
        <taxon>Bacteria</taxon>
        <taxon>Bacillati</taxon>
        <taxon>Actinomycetota</taxon>
        <taxon>Actinomycetes</taxon>
        <taxon>Micrococcales</taxon>
        <taxon>Micrococcaceae</taxon>
        <taxon>Galactobacter</taxon>
    </lineage>
</organism>
<reference evidence="2 3" key="1">
    <citation type="submission" date="2018-07" db="EMBL/GenBank/DDBJ databases">
        <title>Arthrobacter sp. nov., isolated from raw cow's milk with high bacterial count.</title>
        <authorList>
            <person name="Hahne J."/>
            <person name="Isele D."/>
            <person name="Lipski A."/>
        </authorList>
    </citation>
    <scope>NUCLEOTIDE SEQUENCE [LARGE SCALE GENOMIC DNA]</scope>
    <source>
        <strain evidence="2 3">JZ R-183</strain>
    </source>
</reference>
<accession>A0A496PIN1</accession>
<evidence type="ECO:0000313" key="2">
    <source>
        <dbReference type="EMBL" id="RKW70356.1"/>
    </source>
</evidence>
<dbReference type="Pfam" id="PF20471">
    <property type="entry name" value="DUF6716"/>
    <property type="match status" value="2"/>
</dbReference>
<evidence type="ECO:0000313" key="3">
    <source>
        <dbReference type="Proteomes" id="UP000273119"/>
    </source>
</evidence>